<dbReference type="Proteomes" id="UP001165498">
    <property type="component" value="Unassembled WGS sequence"/>
</dbReference>
<sequence length="335" mass="34489">MLGVLAAVPALAQVQRTFVNLGFELPSAAPSNCYFQVSEALVPGWTTTHPSQNGVGCAPNVAQTPGPLIEIWRSGYNSVVARSGSQFAELNAEASSRIYQNVCLATGEPIGWRFSHRGRQSATVNDVTEFRIGSSAGTNRVVRAATQNDGDGAVNTCYGTSTADGGVSGNSCNHAAASNGWRDYSGQFTWLGSTAVHAIGFESIFAGGGSATIGNFIDDIQVTLRPFVELSSATATVREGEATPALPTLRVVGTVPSGGITVQLAVQGASTATRGSDFSTASGTDTLSVTVPAGVYDGNDFPLPLSLIDDAAIENGETLVLAITSSPSDYVLSST</sequence>
<dbReference type="SUPFAM" id="SSF141072">
    <property type="entry name" value="CalX-like"/>
    <property type="match status" value="1"/>
</dbReference>
<reference evidence="1" key="1">
    <citation type="submission" date="2022-07" db="EMBL/GenBank/DDBJ databases">
        <title>Tahibacter sp., a new gammaproteobacterium isolated from the silt sample collected at pig farm.</title>
        <authorList>
            <person name="Chen H."/>
        </authorList>
    </citation>
    <scope>NUCLEOTIDE SEQUENCE</scope>
    <source>
        <strain evidence="1">P2K</strain>
    </source>
</reference>
<organism evidence="1 2">
    <name type="scientific">Tahibacter harae</name>
    <dbReference type="NCBI Taxonomy" id="2963937"/>
    <lineage>
        <taxon>Bacteria</taxon>
        <taxon>Pseudomonadati</taxon>
        <taxon>Pseudomonadota</taxon>
        <taxon>Gammaproteobacteria</taxon>
        <taxon>Lysobacterales</taxon>
        <taxon>Rhodanobacteraceae</taxon>
        <taxon>Tahibacter</taxon>
    </lineage>
</organism>
<comment type="caution">
    <text evidence="1">The sequence shown here is derived from an EMBL/GenBank/DDBJ whole genome shotgun (WGS) entry which is preliminary data.</text>
</comment>
<dbReference type="RefSeq" id="WP_255915600.1">
    <property type="nucleotide sequence ID" value="NZ_JANFQO010000017.1"/>
</dbReference>
<name>A0ABT1QVU2_9GAMM</name>
<evidence type="ECO:0000313" key="1">
    <source>
        <dbReference type="EMBL" id="MCQ4166409.1"/>
    </source>
</evidence>
<accession>A0ABT1QVU2</accession>
<feature type="non-terminal residue" evidence="1">
    <location>
        <position position="335"/>
    </location>
</feature>
<evidence type="ECO:0008006" key="3">
    <source>
        <dbReference type="Google" id="ProtNLM"/>
    </source>
</evidence>
<keyword evidence="2" id="KW-1185">Reference proteome</keyword>
<protein>
    <recommendedName>
        <fullName evidence="3">Calx-beta domain-containing protein</fullName>
    </recommendedName>
</protein>
<evidence type="ECO:0000313" key="2">
    <source>
        <dbReference type="Proteomes" id="UP001165498"/>
    </source>
</evidence>
<dbReference type="Gene3D" id="2.60.40.2030">
    <property type="match status" value="1"/>
</dbReference>
<dbReference type="InterPro" id="IPR038081">
    <property type="entry name" value="CalX-like_sf"/>
</dbReference>
<proteinExistence type="predicted"/>
<dbReference type="EMBL" id="JANFQO010000017">
    <property type="protein sequence ID" value="MCQ4166409.1"/>
    <property type="molecule type" value="Genomic_DNA"/>
</dbReference>
<gene>
    <name evidence="1" type="ORF">NM961_16945</name>
</gene>